<dbReference type="FunFam" id="2.160.20.10:FF:000014">
    <property type="entry name" value="Pectinesterase"/>
    <property type="match status" value="3"/>
</dbReference>
<accession>A0A7U2NPI3</accession>
<evidence type="ECO:0000313" key="13">
    <source>
        <dbReference type="Proteomes" id="UP000663193"/>
    </source>
</evidence>
<evidence type="ECO:0000256" key="10">
    <source>
        <dbReference type="SAM" id="SignalP"/>
    </source>
</evidence>
<feature type="domain" description="Pectinesterase catalytic" evidence="11">
    <location>
        <begin position="1144"/>
        <end position="1432"/>
    </location>
</feature>
<comment type="catalytic activity">
    <reaction evidence="9">
        <text>[(1-&gt;4)-alpha-D-galacturonosyl methyl ester](n) + n H2O = [(1-&gt;4)-alpha-D-galacturonosyl](n) + n methanol + n H(+)</text>
        <dbReference type="Rhea" id="RHEA:22380"/>
        <dbReference type="Rhea" id="RHEA-COMP:14570"/>
        <dbReference type="Rhea" id="RHEA-COMP:14573"/>
        <dbReference type="ChEBI" id="CHEBI:15377"/>
        <dbReference type="ChEBI" id="CHEBI:15378"/>
        <dbReference type="ChEBI" id="CHEBI:17790"/>
        <dbReference type="ChEBI" id="CHEBI:140522"/>
        <dbReference type="ChEBI" id="CHEBI:140523"/>
        <dbReference type="EC" id="3.1.1.11"/>
    </reaction>
</comment>
<dbReference type="KEGG" id="pno:SNOG_06018"/>
<dbReference type="InterPro" id="IPR011050">
    <property type="entry name" value="Pectin_lyase_fold/virulence"/>
</dbReference>
<dbReference type="EC" id="3.1.1.11" evidence="4"/>
<dbReference type="SUPFAM" id="SSF51126">
    <property type="entry name" value="Pectin lyase-like"/>
    <property type="match status" value="4"/>
</dbReference>
<dbReference type="Pfam" id="PF01095">
    <property type="entry name" value="Pectinesterase"/>
    <property type="match status" value="4"/>
</dbReference>
<dbReference type="Proteomes" id="UP000663193">
    <property type="component" value="Chromosome 19"/>
</dbReference>
<keyword evidence="5" id="KW-0964">Secreted</keyword>
<reference evidence="13" key="1">
    <citation type="journal article" date="2021" name="BMC Genomics">
        <title>Chromosome-level genome assembly and manually-curated proteome of model necrotroph Parastagonospora nodorum Sn15 reveals a genome-wide trove of candidate effector homologs, and redundancy of virulence-related functions within an accessory chromosome.</title>
        <authorList>
            <person name="Bertazzoni S."/>
            <person name="Jones D.A.B."/>
            <person name="Phan H.T."/>
            <person name="Tan K.-C."/>
            <person name="Hane J.K."/>
        </authorList>
    </citation>
    <scope>NUCLEOTIDE SEQUENCE [LARGE SCALE GENOMIC DNA]</scope>
    <source>
        <strain evidence="13">SN15 / ATCC MYA-4574 / FGSC 10173)</strain>
    </source>
</reference>
<feature type="domain" description="Pectinesterase catalytic" evidence="11">
    <location>
        <begin position="50"/>
        <end position="328"/>
    </location>
</feature>
<dbReference type="InterPro" id="IPR012334">
    <property type="entry name" value="Pectin_lyas_fold"/>
</dbReference>
<evidence type="ECO:0000256" key="1">
    <source>
        <dbReference type="ARBA" id="ARBA00004613"/>
    </source>
</evidence>
<feature type="domain" description="Pectinesterase catalytic" evidence="11">
    <location>
        <begin position="780"/>
        <end position="1062"/>
    </location>
</feature>
<protein>
    <recommendedName>
        <fullName evidence="4">pectinesterase</fullName>
        <ecNumber evidence="4">3.1.1.11</ecNumber>
    </recommendedName>
</protein>
<dbReference type="VEuPathDB" id="FungiDB:JI435_060180"/>
<dbReference type="RefSeq" id="XP_001796406.1">
    <property type="nucleotide sequence ID" value="XM_001796354.1"/>
</dbReference>
<dbReference type="UniPathway" id="UPA00545">
    <property type="reaction ID" value="UER00823"/>
</dbReference>
<dbReference type="GO" id="GO:0042545">
    <property type="term" value="P:cell wall modification"/>
    <property type="evidence" value="ECO:0007669"/>
    <property type="project" value="InterPro"/>
</dbReference>
<evidence type="ECO:0000313" key="12">
    <source>
        <dbReference type="EMBL" id="QRD05746.1"/>
    </source>
</evidence>
<comment type="pathway">
    <text evidence="2">Glycan metabolism; pectin degradation; 2-dehydro-3-deoxy-D-gluconate from pectin: step 1/5.</text>
</comment>
<dbReference type="FunFam" id="2.160.20.10:FF:000103">
    <property type="entry name" value="Pectin methylesterase, putative"/>
    <property type="match status" value="1"/>
</dbReference>
<dbReference type="InterPro" id="IPR000070">
    <property type="entry name" value="Pectinesterase_cat"/>
</dbReference>
<proteinExistence type="inferred from homology"/>
<feature type="chain" id="PRO_5034048952" description="pectinesterase" evidence="10">
    <location>
        <begin position="16"/>
        <end position="1899"/>
    </location>
</feature>
<dbReference type="OMA" id="YQYYESS"/>
<keyword evidence="13" id="KW-1185">Reference proteome</keyword>
<dbReference type="EMBL" id="CP069041">
    <property type="protein sequence ID" value="QRD05746.1"/>
    <property type="molecule type" value="Genomic_DNA"/>
</dbReference>
<keyword evidence="7" id="KW-0378">Hydrolase</keyword>
<evidence type="ECO:0000256" key="2">
    <source>
        <dbReference type="ARBA" id="ARBA00005184"/>
    </source>
</evidence>
<organism evidence="12 13">
    <name type="scientific">Phaeosphaeria nodorum (strain SN15 / ATCC MYA-4574 / FGSC 10173)</name>
    <name type="common">Glume blotch fungus</name>
    <name type="synonym">Parastagonospora nodorum</name>
    <dbReference type="NCBI Taxonomy" id="321614"/>
    <lineage>
        <taxon>Eukaryota</taxon>
        <taxon>Fungi</taxon>
        <taxon>Dikarya</taxon>
        <taxon>Ascomycota</taxon>
        <taxon>Pezizomycotina</taxon>
        <taxon>Dothideomycetes</taxon>
        <taxon>Pleosporomycetidae</taxon>
        <taxon>Pleosporales</taxon>
        <taxon>Pleosporineae</taxon>
        <taxon>Phaeosphaeriaceae</taxon>
        <taxon>Parastagonospora</taxon>
    </lineage>
</organism>
<dbReference type="OrthoDB" id="2019149at2759"/>
<gene>
    <name evidence="12" type="ORF">JI435_060180</name>
</gene>
<evidence type="ECO:0000256" key="3">
    <source>
        <dbReference type="ARBA" id="ARBA00008891"/>
    </source>
</evidence>
<evidence type="ECO:0000256" key="8">
    <source>
        <dbReference type="ARBA" id="ARBA00023085"/>
    </source>
</evidence>
<dbReference type="PANTHER" id="PTHR31321">
    <property type="entry name" value="ACYL-COA THIOESTER HYDROLASE YBHC-RELATED"/>
    <property type="match status" value="1"/>
</dbReference>
<keyword evidence="6 10" id="KW-0732">Signal</keyword>
<dbReference type="PANTHER" id="PTHR31321:SF58">
    <property type="entry name" value="METHYLESTERASE, PUTATIVE-RELATED"/>
    <property type="match status" value="1"/>
</dbReference>
<evidence type="ECO:0000256" key="6">
    <source>
        <dbReference type="ARBA" id="ARBA00022729"/>
    </source>
</evidence>
<evidence type="ECO:0000256" key="5">
    <source>
        <dbReference type="ARBA" id="ARBA00022525"/>
    </source>
</evidence>
<name>A0A7U2NPI3_PHANO</name>
<comment type="subcellular location">
    <subcellularLocation>
        <location evidence="1">Secreted</location>
    </subcellularLocation>
</comment>
<evidence type="ECO:0000256" key="7">
    <source>
        <dbReference type="ARBA" id="ARBA00022801"/>
    </source>
</evidence>
<evidence type="ECO:0000256" key="9">
    <source>
        <dbReference type="ARBA" id="ARBA00047928"/>
    </source>
</evidence>
<feature type="domain" description="Pectinesterase catalytic" evidence="11">
    <location>
        <begin position="425"/>
        <end position="724"/>
    </location>
</feature>
<keyword evidence="8" id="KW-0063">Aspartyl esterase</keyword>
<dbReference type="GO" id="GO:0030599">
    <property type="term" value="F:pectinesterase activity"/>
    <property type="evidence" value="ECO:0007669"/>
    <property type="project" value="UniProtKB-EC"/>
</dbReference>
<evidence type="ECO:0000256" key="4">
    <source>
        <dbReference type="ARBA" id="ARBA00013229"/>
    </source>
</evidence>
<sequence>MRSVVLATLFGLVAAQSNASNATSTLTSLSQPSTTQVSSSQASTGSKTAITVAQDGSGQFTAIGAAVTAAQISGIPTVTVLAGTYTEAVTIGQASVTIVGATATAAVDWSQNQVTVSNPAAALSIGSSNAKGITVRNINFVNSATTGAGAQAVALALRGSNVAFYGCSIVSPGTTVISVSTGTAFFANSYIEGSTQMFYNSLTAYVYNSTIVPLNPQAIVAYNKGTATANSTIVFDSSTIKPKSDNTYSGVFLAAPNGAGAVAVFRNTMMESLVSPAGIHPTAASYQPVFFGEFLSRGAGSYENNAAARSKYDVLLSLDQVSQFTIDKVYANAIYSGYSSSSLGWIDQNIVASIQASYASQAAAFSQISSSTSESWYSSTPMTATVSTSMSESTSSSANATMTVSATSSSMSAVATCSTPPSATIVVSKTPGPCEFGNITSAIGAIPNDGKDYTVSIGAGTYVEQFSITRKGKVTLRGATNFTNDYTQNQVRVEFSSGRLTNLGQNEQTPVIYAKKNDVSGLALHNIDFANTYPQTTNTAALAADFYGPNMAAYGCSFIGFQDTLLANKGTQVFSNCYIEGSVDFVWGFSTAYFHQCMIVSNTPGACIAAQSRADASTVGGYVFDSCMVTYSSTYGSSFGLSYLGRPYSPFSIAVYMNSYIDKHISSDGWQIWSTGNPQTSGVLFGEFNNSGPGSWQSSTKRVSFATNLTETQASKYSLAAWIGDTTWLDFVAYNVQPSYALTGPSSAMPPINGTTTGPTTTATVNAHPNSGMIAPVGAVIVSVDGTHNAAFSSLTAALASLPKDSTNQTIFMYPGSYNEQVPSVNRPGAVRIIGYTTGNPGQSYKTNQVTITYSRGLSVSPLPVGHSNAETATFATASSRISLYNINMINTDNLDGLQSSYVTLAASIYGNDIAFYGCSFDGWQDTLLTGATAGYQYYESCYIGGAIDFIWGYSKAYFKGCTIGAKRKSSCVTAHNRASSTAVGGYIFDQCLFTAAPGATDDLTNSVYLGRPYSQYALVVVKNSYLDKTIVPAGWKIWSATDPRTGGVTFAEFNNSGPSNWENNAAARQNFGFATLLTSDTYSLSSVMDSTEWIDMTYWNSIVTPQPLITVPVPTNITVNGTSVFNGTAPPLGALLVSKTPIDGVNTYTTIQAALDAAPVSSKVNATIFIYPGVYNEQLILNKSGHTIFKGYSEATDDYSKNQVTIQSNRGIDTQGTSGSNTDGATVYATGNFFHAFNINFRNNFGTTQNIASLAFAVKSSKYAALYGCQIYGNQDTLSVSGNLFTFKTYIEGNVDFIYGSGSAYFLASTISPNEDAISITAHKRAANVTNAGFVFDQCTLKPAPGAGPFTNVGLGRPWNSFSRVAYINCYLDSMISAAGWNPWSKSTPNTNGVQYGEYHNFGPGSNICKRAAFSQQLSDAAVVQYQLGNFFASTSFIEFARVDTQPFSVGIDLAQTCGPISSTISASVVPSASSTPVLTSSLPIVTAFTTTTVVEKLTTSTLITAPDVTSTTIAKITETLSITAADVTKTSVEKATITISVTSPDITLTSTSVVTEDVGLTITPGAVTKTDVTKGTITEGGVTTKAPSTYTVQGTSTITTIFTSTPKAATITRIEGSTVIITSSIYPKGATTTISTTTSVQPSSTKTTTVKAKSSVTVTTTSYKTTTKKSTITQACIPTAEAQLVRRGAVLPRAGAASTTTITLSATVTSFVKTSTVTQPGATIIATKTSVVTKTTSLKASTVTSTITSVVATRTSAQAGQTVYTTIISTSKIGKTTTLKPSTTTISSTSFATKTTLSTVTADAVTISSFKTKTTTQTVEALQQTVYITKSADVTNTIKTTLPVSTTTLYETITEGGGVVTTTVTAEPGTKTVAQKVTTTVLQVVTKTAKGAKNCTA</sequence>
<dbReference type="GO" id="GO:0045490">
    <property type="term" value="P:pectin catabolic process"/>
    <property type="evidence" value="ECO:0007669"/>
    <property type="project" value="UniProtKB-UniPathway"/>
</dbReference>
<evidence type="ECO:0000259" key="11">
    <source>
        <dbReference type="Pfam" id="PF01095"/>
    </source>
</evidence>
<dbReference type="GO" id="GO:0005576">
    <property type="term" value="C:extracellular region"/>
    <property type="evidence" value="ECO:0007669"/>
    <property type="project" value="UniProtKB-SubCell"/>
</dbReference>
<dbReference type="Gene3D" id="2.160.20.10">
    <property type="entry name" value="Single-stranded right-handed beta-helix, Pectin lyase-like"/>
    <property type="match status" value="4"/>
</dbReference>
<comment type="similarity">
    <text evidence="3">Belongs to the pectinesterase family.</text>
</comment>
<feature type="signal peptide" evidence="10">
    <location>
        <begin position="1"/>
        <end position="15"/>
    </location>
</feature>